<sequence>MKRTPTQDDIQQAIASSQPLQRSLAGIMAKAVADTFAKPTMTQSKAYAMFGRANVERWCKLGYLEARRAESGRVAYYTADLINAQNKSFY</sequence>
<organism evidence="1">
    <name type="scientific">Siphoviridae sp. ct4T77</name>
    <dbReference type="NCBI Taxonomy" id="2823563"/>
    <lineage>
        <taxon>Viruses</taxon>
        <taxon>Duplodnaviria</taxon>
        <taxon>Heunggongvirae</taxon>
        <taxon>Uroviricota</taxon>
        <taxon>Caudoviricetes</taxon>
    </lineage>
</organism>
<accession>A0A8S5L931</accession>
<evidence type="ECO:0000313" key="1">
    <source>
        <dbReference type="EMBL" id="DAD66385.1"/>
    </source>
</evidence>
<dbReference type="EMBL" id="BK014659">
    <property type="protein sequence ID" value="DAD66385.1"/>
    <property type="molecule type" value="Genomic_DNA"/>
</dbReference>
<protein>
    <submittedName>
        <fullName evidence="1">Uncharacterized protein</fullName>
    </submittedName>
</protein>
<proteinExistence type="predicted"/>
<reference evidence="1" key="1">
    <citation type="journal article" date="2021" name="Proc. Natl. Acad. Sci. U.S.A.">
        <title>A Catalog of Tens of Thousands of Viruses from Human Metagenomes Reveals Hidden Associations with Chronic Diseases.</title>
        <authorList>
            <person name="Tisza M.J."/>
            <person name="Buck C.B."/>
        </authorList>
    </citation>
    <scope>NUCLEOTIDE SEQUENCE</scope>
    <source>
        <strain evidence="1">Ct4T77</strain>
    </source>
</reference>
<name>A0A8S5L931_9CAUD</name>